<comment type="caution">
    <text evidence="1">The sequence shown here is derived from an EMBL/GenBank/DDBJ whole genome shotgun (WGS) entry which is preliminary data.</text>
</comment>
<proteinExistence type="predicted"/>
<evidence type="ECO:0000313" key="2">
    <source>
        <dbReference type="Proteomes" id="UP001324427"/>
    </source>
</evidence>
<dbReference type="AlphaFoldDB" id="A0AAV9JMC9"/>
<gene>
    <name evidence="1" type="ORF">LTR36_002302</name>
</gene>
<sequence>MSDHIPTQAPPSFETLPLNLEACEEVMNHYQDLQNTLHLQPAGNVAATIGLQERAREDLHSMGMNLGKLQRQHQDCRPGPDGAKHTELGACSVGTMWQPNEPVEMCRLQLERLADLEAKIQTLSGYIRAQQIVIADFERKRTGMWSFGM</sequence>
<protein>
    <submittedName>
        <fullName evidence="1">Uncharacterized protein</fullName>
    </submittedName>
</protein>
<reference evidence="1 2" key="1">
    <citation type="submission" date="2021-11" db="EMBL/GenBank/DDBJ databases">
        <title>Black yeast isolated from Biological Soil Crust.</title>
        <authorList>
            <person name="Kurbessoian T."/>
        </authorList>
    </citation>
    <scope>NUCLEOTIDE SEQUENCE [LARGE SCALE GENOMIC DNA]</scope>
    <source>
        <strain evidence="1 2">CCFEE 5522</strain>
    </source>
</reference>
<dbReference type="EMBL" id="JAVFHQ010000016">
    <property type="protein sequence ID" value="KAK4546165.1"/>
    <property type="molecule type" value="Genomic_DNA"/>
</dbReference>
<keyword evidence="2" id="KW-1185">Reference proteome</keyword>
<accession>A0AAV9JMC9</accession>
<dbReference type="Proteomes" id="UP001324427">
    <property type="component" value="Unassembled WGS sequence"/>
</dbReference>
<organism evidence="1 2">
    <name type="scientific">Oleoguttula mirabilis</name>
    <dbReference type="NCBI Taxonomy" id="1507867"/>
    <lineage>
        <taxon>Eukaryota</taxon>
        <taxon>Fungi</taxon>
        <taxon>Dikarya</taxon>
        <taxon>Ascomycota</taxon>
        <taxon>Pezizomycotina</taxon>
        <taxon>Dothideomycetes</taxon>
        <taxon>Dothideomycetidae</taxon>
        <taxon>Mycosphaerellales</taxon>
        <taxon>Teratosphaeriaceae</taxon>
        <taxon>Oleoguttula</taxon>
    </lineage>
</organism>
<evidence type="ECO:0000313" key="1">
    <source>
        <dbReference type="EMBL" id="KAK4546165.1"/>
    </source>
</evidence>
<name>A0AAV9JMC9_9PEZI</name>